<feature type="transmembrane region" description="Helical" evidence="1">
    <location>
        <begin position="34"/>
        <end position="55"/>
    </location>
</feature>
<evidence type="ECO:0000256" key="1">
    <source>
        <dbReference type="SAM" id="Phobius"/>
    </source>
</evidence>
<name>A0ABV9JNT5_9GAMM</name>
<organism evidence="2 3">
    <name type="scientific">Rheinheimera marina</name>
    <dbReference type="NCBI Taxonomy" id="1774958"/>
    <lineage>
        <taxon>Bacteria</taxon>
        <taxon>Pseudomonadati</taxon>
        <taxon>Pseudomonadota</taxon>
        <taxon>Gammaproteobacteria</taxon>
        <taxon>Chromatiales</taxon>
        <taxon>Chromatiaceae</taxon>
        <taxon>Rheinheimera</taxon>
    </lineage>
</organism>
<feature type="transmembrane region" description="Helical" evidence="1">
    <location>
        <begin position="67"/>
        <end position="88"/>
    </location>
</feature>
<accession>A0ABV9JNT5</accession>
<gene>
    <name evidence="2" type="ORF">ACFO3I_12765</name>
</gene>
<comment type="caution">
    <text evidence="2">The sequence shown here is derived from an EMBL/GenBank/DDBJ whole genome shotgun (WGS) entry which is preliminary data.</text>
</comment>
<dbReference type="Proteomes" id="UP001595962">
    <property type="component" value="Unassembled WGS sequence"/>
</dbReference>
<protein>
    <submittedName>
        <fullName evidence="2">Uncharacterized protein</fullName>
    </submittedName>
</protein>
<evidence type="ECO:0000313" key="3">
    <source>
        <dbReference type="Proteomes" id="UP001595962"/>
    </source>
</evidence>
<keyword evidence="1" id="KW-0812">Transmembrane</keyword>
<keyword evidence="1" id="KW-1133">Transmembrane helix</keyword>
<keyword evidence="3" id="KW-1185">Reference proteome</keyword>
<dbReference type="EMBL" id="JBHSGB010000010">
    <property type="protein sequence ID" value="MFC4655880.1"/>
    <property type="molecule type" value="Genomic_DNA"/>
</dbReference>
<evidence type="ECO:0000313" key="2">
    <source>
        <dbReference type="EMBL" id="MFC4655880.1"/>
    </source>
</evidence>
<dbReference type="RefSeq" id="WP_377334391.1">
    <property type="nucleotide sequence ID" value="NZ_JBHSGB010000010.1"/>
</dbReference>
<reference evidence="3" key="1">
    <citation type="journal article" date="2019" name="Int. J. Syst. Evol. Microbiol.">
        <title>The Global Catalogue of Microorganisms (GCM) 10K type strain sequencing project: providing services to taxonomists for standard genome sequencing and annotation.</title>
        <authorList>
            <consortium name="The Broad Institute Genomics Platform"/>
            <consortium name="The Broad Institute Genome Sequencing Center for Infectious Disease"/>
            <person name="Wu L."/>
            <person name="Ma J."/>
        </authorList>
    </citation>
    <scope>NUCLEOTIDE SEQUENCE [LARGE SCALE GENOMIC DNA]</scope>
    <source>
        <strain evidence="3">DT28</strain>
    </source>
</reference>
<proteinExistence type="predicted"/>
<sequence length="89" mass="9527">MELTQTVRQVALVTCGLMLLPVLGMQLSTEVNWGPADFFVAAVLLFSAGLIYRLVAAQLPGKAQRTLLAVLVVTLLALIWAELAVGLFS</sequence>
<keyword evidence="1" id="KW-0472">Membrane</keyword>